<sequence>MENPAYVFEYLIIKDASKKCYYEKTTIGDSIWTQIYIRGVAVMLHTNKVDTLHSKIELEEPHLQSHILPDMEFEKLGYKLNLIGLHKFKNFDCYGTKITSPAGKGKQISIVRIPDIL</sequence>
<reference evidence="1 2" key="1">
    <citation type="submission" date="2019-01" db="EMBL/GenBank/DDBJ databases">
        <authorList>
            <person name="Chen W.-M."/>
        </authorList>
    </citation>
    <scope>NUCLEOTIDE SEQUENCE [LARGE SCALE GENOMIC DNA]</scope>
    <source>
        <strain evidence="1 2">YBJ-36</strain>
    </source>
</reference>
<dbReference type="Proteomes" id="UP000282759">
    <property type="component" value="Unassembled WGS sequence"/>
</dbReference>
<dbReference type="AlphaFoldDB" id="A0A437MWH3"/>
<keyword evidence="2" id="KW-1185">Reference proteome</keyword>
<accession>A0A437MWH3</accession>
<proteinExistence type="predicted"/>
<organism evidence="1 2">
    <name type="scientific">Mucilaginibacter limnophilus</name>
    <dbReference type="NCBI Taxonomy" id="1932778"/>
    <lineage>
        <taxon>Bacteria</taxon>
        <taxon>Pseudomonadati</taxon>
        <taxon>Bacteroidota</taxon>
        <taxon>Sphingobacteriia</taxon>
        <taxon>Sphingobacteriales</taxon>
        <taxon>Sphingobacteriaceae</taxon>
        <taxon>Mucilaginibacter</taxon>
    </lineage>
</organism>
<dbReference type="EMBL" id="SACK01000002">
    <property type="protein sequence ID" value="RVU02021.1"/>
    <property type="molecule type" value="Genomic_DNA"/>
</dbReference>
<protein>
    <submittedName>
        <fullName evidence="1">Uncharacterized protein</fullName>
    </submittedName>
</protein>
<name>A0A437MWH3_9SPHI</name>
<comment type="caution">
    <text evidence="1">The sequence shown here is derived from an EMBL/GenBank/DDBJ whole genome shotgun (WGS) entry which is preliminary data.</text>
</comment>
<dbReference type="RefSeq" id="WP_127704385.1">
    <property type="nucleotide sequence ID" value="NZ_SACK01000002.1"/>
</dbReference>
<evidence type="ECO:0000313" key="1">
    <source>
        <dbReference type="EMBL" id="RVU02021.1"/>
    </source>
</evidence>
<gene>
    <name evidence="1" type="ORF">EOD41_08710</name>
</gene>
<evidence type="ECO:0000313" key="2">
    <source>
        <dbReference type="Proteomes" id="UP000282759"/>
    </source>
</evidence>